<sequence length="503" mass="56050">MTVRRRFAALLSSGILLVLLPSFIADAIQPERRRKPSKLHPTSYLDGLRGLAACSVFAYHYTDYNHKFFLPAYGSNPPDQGSSILQLPYIRIVYAGTPMVHIFFVISGFALAYRPLKCLYEQRSPASPSHPHSPRSGAIAKCHAVLASSAFRRPIRLFGPPLVLTLTDVILVRLGFMNNFIHPEPSLWAQMTKWAEDAVANLTWPWGWDDRSPHSKYNPHLWTIPIEFTHSMLLFLVLLAISRLRSPALRQTVLALCMAYMFLLCGRWASFEFLAGALLADFHISKESTQTVDHHDGSQGHGGKSPKDGISFFVERVAPLIVLAAAGYIISLPSRPGDITPSYVWLMLHVPSQYAPDRAHAFWYALAAFGIVWACARVLAIRRVLESGPAQYAGRISFAFYILQHPILNICEHYVLGAAWKAAKDDKPEVLPWGVRGLTGQSTPTQRTVCWFIGLCILGGMLVWAADVFTRLVDTPIVKAARSLEGMAFARDDEDGEVLPMKN</sequence>
<keyword evidence="2" id="KW-0732">Signal</keyword>
<dbReference type="HOGENOM" id="CLU_005679_13_5_1"/>
<organism evidence="4 5">
    <name type="scientific">Phaeoacremonium minimum (strain UCR-PA7)</name>
    <name type="common">Esca disease fungus</name>
    <name type="synonym">Togninia minima</name>
    <dbReference type="NCBI Taxonomy" id="1286976"/>
    <lineage>
        <taxon>Eukaryota</taxon>
        <taxon>Fungi</taxon>
        <taxon>Dikarya</taxon>
        <taxon>Ascomycota</taxon>
        <taxon>Pezizomycotina</taxon>
        <taxon>Sordariomycetes</taxon>
        <taxon>Sordariomycetidae</taxon>
        <taxon>Togniniales</taxon>
        <taxon>Togniniaceae</taxon>
        <taxon>Phaeoacremonium</taxon>
    </lineage>
</organism>
<keyword evidence="1" id="KW-0472">Membrane</keyword>
<dbReference type="GeneID" id="19329550"/>
<gene>
    <name evidence="4" type="ORF">UCRPA7_8676</name>
</gene>
<protein>
    <submittedName>
        <fullName evidence="4">Putative hard surface induced protein</fullName>
    </submittedName>
</protein>
<feature type="transmembrane region" description="Helical" evidence="1">
    <location>
        <begin position="92"/>
        <end position="113"/>
    </location>
</feature>
<dbReference type="EMBL" id="KB933372">
    <property type="protein sequence ID" value="EON95818.1"/>
    <property type="molecule type" value="Genomic_DNA"/>
</dbReference>
<feature type="transmembrane region" description="Helical" evidence="1">
    <location>
        <begin position="157"/>
        <end position="176"/>
    </location>
</feature>
<feature type="transmembrane region" description="Helical" evidence="1">
    <location>
        <begin position="221"/>
        <end position="241"/>
    </location>
</feature>
<feature type="chain" id="PRO_5004462586" evidence="2">
    <location>
        <begin position="28"/>
        <end position="503"/>
    </location>
</feature>
<dbReference type="RefSeq" id="XP_007919378.1">
    <property type="nucleotide sequence ID" value="XM_007921187.1"/>
</dbReference>
<evidence type="ECO:0000313" key="4">
    <source>
        <dbReference type="EMBL" id="EON95818.1"/>
    </source>
</evidence>
<evidence type="ECO:0000256" key="2">
    <source>
        <dbReference type="SAM" id="SignalP"/>
    </source>
</evidence>
<keyword evidence="5" id="KW-1185">Reference proteome</keyword>
<reference evidence="5" key="1">
    <citation type="journal article" date="2013" name="Genome Announc.">
        <title>Draft genome sequence of the ascomycete Phaeoacremonium aleophilum strain UCR-PA7, a causal agent of the esca disease complex in grapevines.</title>
        <authorList>
            <person name="Blanco-Ulate B."/>
            <person name="Rolshausen P."/>
            <person name="Cantu D."/>
        </authorList>
    </citation>
    <scope>NUCLEOTIDE SEQUENCE [LARGE SCALE GENOMIC DNA]</scope>
    <source>
        <strain evidence="5">UCR-PA7</strain>
    </source>
</reference>
<feature type="domain" description="Acyltransferase 3" evidence="3">
    <location>
        <begin position="44"/>
        <end position="418"/>
    </location>
</feature>
<keyword evidence="1" id="KW-1133">Transmembrane helix</keyword>
<accession>R8B940</accession>
<dbReference type="AlphaFoldDB" id="R8B940"/>
<feature type="signal peptide" evidence="2">
    <location>
        <begin position="1"/>
        <end position="27"/>
    </location>
</feature>
<dbReference type="InterPro" id="IPR050879">
    <property type="entry name" value="Acyltransferase_3"/>
</dbReference>
<dbReference type="PANTHER" id="PTHR23028:SF126">
    <property type="entry name" value="ACYLTRANSFERASE 3 DOMAIN-CONTAINING PROTEIN"/>
    <property type="match status" value="1"/>
</dbReference>
<dbReference type="GO" id="GO:0016747">
    <property type="term" value="F:acyltransferase activity, transferring groups other than amino-acyl groups"/>
    <property type="evidence" value="ECO:0007669"/>
    <property type="project" value="InterPro"/>
</dbReference>
<evidence type="ECO:0000259" key="3">
    <source>
        <dbReference type="Pfam" id="PF01757"/>
    </source>
</evidence>
<dbReference type="Proteomes" id="UP000014074">
    <property type="component" value="Unassembled WGS sequence"/>
</dbReference>
<feature type="transmembrane region" description="Helical" evidence="1">
    <location>
        <begin position="448"/>
        <end position="466"/>
    </location>
</feature>
<dbReference type="Pfam" id="PF01757">
    <property type="entry name" value="Acyl_transf_3"/>
    <property type="match status" value="1"/>
</dbReference>
<dbReference type="OrthoDB" id="5819582at2759"/>
<feature type="transmembrane region" description="Helical" evidence="1">
    <location>
        <begin position="253"/>
        <end position="271"/>
    </location>
</feature>
<keyword evidence="1" id="KW-0812">Transmembrane</keyword>
<evidence type="ECO:0000256" key="1">
    <source>
        <dbReference type="SAM" id="Phobius"/>
    </source>
</evidence>
<feature type="transmembrane region" description="Helical" evidence="1">
    <location>
        <begin position="361"/>
        <end position="380"/>
    </location>
</feature>
<dbReference type="PANTHER" id="PTHR23028">
    <property type="entry name" value="ACETYLTRANSFERASE"/>
    <property type="match status" value="1"/>
</dbReference>
<dbReference type="KEGG" id="tmn:UCRPA7_8676"/>
<name>R8B940_PHAM7</name>
<evidence type="ECO:0000313" key="5">
    <source>
        <dbReference type="Proteomes" id="UP000014074"/>
    </source>
</evidence>
<dbReference type="eggNOG" id="ENOG502RYMZ">
    <property type="taxonomic scope" value="Eukaryota"/>
</dbReference>
<dbReference type="InterPro" id="IPR002656">
    <property type="entry name" value="Acyl_transf_3_dom"/>
</dbReference>
<proteinExistence type="predicted"/>